<dbReference type="Proteomes" id="UP000008064">
    <property type="component" value="Unassembled WGS sequence"/>
</dbReference>
<dbReference type="AlphaFoldDB" id="F8P0L3"/>
<dbReference type="GeneID" id="18819860"/>
<dbReference type="HOGENOM" id="CLU_2352393_0_0_1"/>
<organism>
    <name type="scientific">Serpula lacrymans var. lacrymans (strain S7.9)</name>
    <name type="common">Dry rot fungus</name>
    <dbReference type="NCBI Taxonomy" id="578457"/>
    <lineage>
        <taxon>Eukaryota</taxon>
        <taxon>Fungi</taxon>
        <taxon>Dikarya</taxon>
        <taxon>Basidiomycota</taxon>
        <taxon>Agaricomycotina</taxon>
        <taxon>Agaricomycetes</taxon>
        <taxon>Agaricomycetidae</taxon>
        <taxon>Boletales</taxon>
        <taxon>Coniophorineae</taxon>
        <taxon>Serpulaceae</taxon>
        <taxon>Serpula</taxon>
    </lineage>
</organism>
<name>F8P0L3_SERL9</name>
<dbReference type="KEGG" id="sla:SERLADRAFT_471014"/>
<evidence type="ECO:0000313" key="1">
    <source>
        <dbReference type="EMBL" id="EGO22697.1"/>
    </source>
</evidence>
<protein>
    <submittedName>
        <fullName evidence="1">Uncharacterized protein</fullName>
    </submittedName>
</protein>
<dbReference type="EMBL" id="GL945436">
    <property type="protein sequence ID" value="EGO22697.1"/>
    <property type="molecule type" value="Genomic_DNA"/>
</dbReference>
<gene>
    <name evidence="1" type="ORF">SERLADRAFT_471014</name>
</gene>
<dbReference type="RefSeq" id="XP_007319937.1">
    <property type="nucleotide sequence ID" value="XM_007319875.1"/>
</dbReference>
<proteinExistence type="predicted"/>
<sequence>MNADHRFTGTLKMAYRLSAYLSFTTARKLARHLGIDIDQNEDDDINWDSELRPFKHWPYATGRFISRLHVHFLLPSHLRAWTVVTAERAKGEEGLTI</sequence>
<reference evidence="1" key="1">
    <citation type="submission" date="2011-04" db="EMBL/GenBank/DDBJ databases">
        <title>Evolution of plant cell wall degrading machinery underlies the functional diversity of forest fungi.</title>
        <authorList>
            <consortium name="US DOE Joint Genome Institute (JGI-PGF)"/>
            <person name="Eastwood D.C."/>
            <person name="Floudas D."/>
            <person name="Binder M."/>
            <person name="Majcherczyk A."/>
            <person name="Schneider P."/>
            <person name="Aerts A."/>
            <person name="Asiegbu F.O."/>
            <person name="Baker S.E."/>
            <person name="Barry K."/>
            <person name="Bendiksby M."/>
            <person name="Blumentritt M."/>
            <person name="Coutinho P.M."/>
            <person name="Cullen D."/>
            <person name="Cullen D."/>
            <person name="Gathman A."/>
            <person name="Goodell B."/>
            <person name="Henrissat B."/>
            <person name="Ihrmark K."/>
            <person name="Kauserud H."/>
            <person name="Kohler A."/>
            <person name="LaButti K."/>
            <person name="Lapidus A."/>
            <person name="Lavin J.L."/>
            <person name="Lee Y.-H."/>
            <person name="Lindquist E."/>
            <person name="Lilly W."/>
            <person name="Lucas S."/>
            <person name="Morin E."/>
            <person name="Murat C."/>
            <person name="Oguiza J.A."/>
            <person name="Park J."/>
            <person name="Pisabarro A.G."/>
            <person name="Riley R."/>
            <person name="Rosling A."/>
            <person name="Salamov A."/>
            <person name="Schmidt O."/>
            <person name="Schmutz J."/>
            <person name="Skrede I."/>
            <person name="Stenlid J."/>
            <person name="Wiebenga A."/>
            <person name="Xie X."/>
            <person name="Kues U."/>
            <person name="Hibbett D.S."/>
            <person name="Hoffmeister D."/>
            <person name="Hogberg N."/>
            <person name="Martin F."/>
            <person name="Grigoriev I.V."/>
            <person name="Watkinson S.C."/>
        </authorList>
    </citation>
    <scope>NUCLEOTIDE SEQUENCE</scope>
    <source>
        <strain evidence="1">S7.9</strain>
    </source>
</reference>
<accession>F8P0L3</accession>
<feature type="non-terminal residue" evidence="1">
    <location>
        <position position="97"/>
    </location>
</feature>